<comment type="caution">
    <text evidence="8">The sequence shown here is derived from an EMBL/GenBank/DDBJ whole genome shotgun (WGS) entry which is preliminary data.</text>
</comment>
<feature type="transmembrane region" description="Helical" evidence="7">
    <location>
        <begin position="70"/>
        <end position="89"/>
    </location>
</feature>
<dbReference type="OrthoDB" id="9810457at2"/>
<evidence type="ECO:0000256" key="6">
    <source>
        <dbReference type="ARBA" id="ARBA00023136"/>
    </source>
</evidence>
<feature type="transmembrane region" description="Helical" evidence="7">
    <location>
        <begin position="132"/>
        <end position="151"/>
    </location>
</feature>
<dbReference type="RefSeq" id="WP_105514421.1">
    <property type="nucleotide sequence ID" value="NZ_PVEP01000003.1"/>
</dbReference>
<feature type="transmembrane region" description="Helical" evidence="7">
    <location>
        <begin position="101"/>
        <end position="120"/>
    </location>
</feature>
<dbReference type="PANTHER" id="PTHR36838:SF1">
    <property type="entry name" value="SLR1864 PROTEIN"/>
    <property type="match status" value="1"/>
</dbReference>
<evidence type="ECO:0000256" key="2">
    <source>
        <dbReference type="ARBA" id="ARBA00022448"/>
    </source>
</evidence>
<keyword evidence="4 7" id="KW-0812">Transmembrane</keyword>
<keyword evidence="9" id="KW-1185">Reference proteome</keyword>
<keyword evidence="3" id="KW-1003">Cell membrane</keyword>
<dbReference type="AlphaFoldDB" id="A0A2S8S8A3"/>
<evidence type="ECO:0008006" key="10">
    <source>
        <dbReference type="Google" id="ProtNLM"/>
    </source>
</evidence>
<evidence type="ECO:0000313" key="8">
    <source>
        <dbReference type="EMBL" id="PQV57040.1"/>
    </source>
</evidence>
<organism evidence="8 9">
    <name type="scientific">Albidovulum denitrificans</name>
    <dbReference type="NCBI Taxonomy" id="404881"/>
    <lineage>
        <taxon>Bacteria</taxon>
        <taxon>Pseudomonadati</taxon>
        <taxon>Pseudomonadota</taxon>
        <taxon>Alphaproteobacteria</taxon>
        <taxon>Rhodobacterales</taxon>
        <taxon>Paracoccaceae</taxon>
        <taxon>Albidovulum</taxon>
    </lineage>
</organism>
<feature type="transmembrane region" description="Helical" evidence="7">
    <location>
        <begin position="172"/>
        <end position="192"/>
    </location>
</feature>
<sequence>MPALPLETLFEVTLPVFLVIGFGYAAVALKLFPDAGVDGLMKFTQQFAIPCLLFRAISTLDLGQTFQWPLLLSFYSGATLGFLAGLFGARYLFGRPWTDSVAIGFCCLFSNSLLLGLPITERAYGAGALAPNYAIIAMHSPFCYALGITAMEIARHTGGGVVTTLRNIFNAMFRNALVIGIALGFAVNLSGVETPAVAAQALDMMSRAALPAALFGLGGVLVRYRPEGDKLTVLYVCAIALILHPVVTWFMGRGVGLPTGPFRSAVLTGAMAPGVNAYVFANMYGVGKRVAASAVLYATALSVLTVSVWLTLLA</sequence>
<dbReference type="GO" id="GO:0016020">
    <property type="term" value="C:membrane"/>
    <property type="evidence" value="ECO:0007669"/>
    <property type="project" value="UniProtKB-SubCell"/>
</dbReference>
<dbReference type="PANTHER" id="PTHR36838">
    <property type="entry name" value="AUXIN EFFLUX CARRIER FAMILY PROTEIN"/>
    <property type="match status" value="1"/>
</dbReference>
<dbReference type="GO" id="GO:0055085">
    <property type="term" value="P:transmembrane transport"/>
    <property type="evidence" value="ECO:0007669"/>
    <property type="project" value="InterPro"/>
</dbReference>
<accession>A0A2S8S8A3</accession>
<feature type="transmembrane region" description="Helical" evidence="7">
    <location>
        <begin position="204"/>
        <end position="224"/>
    </location>
</feature>
<keyword evidence="2" id="KW-0813">Transport</keyword>
<feature type="transmembrane region" description="Helical" evidence="7">
    <location>
        <begin position="231"/>
        <end position="250"/>
    </location>
</feature>
<protein>
    <recommendedName>
        <fullName evidence="10">Malonate transporter</fullName>
    </recommendedName>
</protein>
<evidence type="ECO:0000256" key="1">
    <source>
        <dbReference type="ARBA" id="ARBA00004141"/>
    </source>
</evidence>
<evidence type="ECO:0000256" key="7">
    <source>
        <dbReference type="SAM" id="Phobius"/>
    </source>
</evidence>
<reference evidence="8 9" key="1">
    <citation type="submission" date="2018-02" db="EMBL/GenBank/DDBJ databases">
        <title>Genomic Encyclopedia of Archaeal and Bacterial Type Strains, Phase II (KMG-II): from individual species to whole genera.</title>
        <authorList>
            <person name="Goeker M."/>
        </authorList>
    </citation>
    <scope>NUCLEOTIDE SEQUENCE [LARGE SCALE GENOMIC DNA]</scope>
    <source>
        <strain evidence="8 9">DSM 18921</strain>
    </source>
</reference>
<feature type="transmembrane region" description="Helical" evidence="7">
    <location>
        <begin position="262"/>
        <end position="281"/>
    </location>
</feature>
<keyword evidence="6 7" id="KW-0472">Membrane</keyword>
<proteinExistence type="predicted"/>
<dbReference type="EMBL" id="PVEP01000003">
    <property type="protein sequence ID" value="PQV57040.1"/>
    <property type="molecule type" value="Genomic_DNA"/>
</dbReference>
<keyword evidence="5 7" id="KW-1133">Transmembrane helix</keyword>
<dbReference type="Pfam" id="PF03547">
    <property type="entry name" value="Mem_trans"/>
    <property type="match status" value="1"/>
</dbReference>
<dbReference type="InterPro" id="IPR004776">
    <property type="entry name" value="Mem_transp_PIN-like"/>
</dbReference>
<evidence type="ECO:0000256" key="3">
    <source>
        <dbReference type="ARBA" id="ARBA00022475"/>
    </source>
</evidence>
<feature type="transmembrane region" description="Helical" evidence="7">
    <location>
        <begin position="12"/>
        <end position="32"/>
    </location>
</feature>
<evidence type="ECO:0000313" key="9">
    <source>
        <dbReference type="Proteomes" id="UP000238338"/>
    </source>
</evidence>
<gene>
    <name evidence="8" type="ORF">LX70_01897</name>
</gene>
<evidence type="ECO:0000256" key="5">
    <source>
        <dbReference type="ARBA" id="ARBA00022989"/>
    </source>
</evidence>
<feature type="transmembrane region" description="Helical" evidence="7">
    <location>
        <begin position="290"/>
        <end position="312"/>
    </location>
</feature>
<dbReference type="Proteomes" id="UP000238338">
    <property type="component" value="Unassembled WGS sequence"/>
</dbReference>
<name>A0A2S8S8A3_9RHOB</name>
<comment type="subcellular location">
    <subcellularLocation>
        <location evidence="1">Membrane</location>
        <topology evidence="1">Multi-pass membrane protein</topology>
    </subcellularLocation>
</comment>
<evidence type="ECO:0000256" key="4">
    <source>
        <dbReference type="ARBA" id="ARBA00022692"/>
    </source>
</evidence>